<name>H8MHQ0_CORCM</name>
<dbReference type="PANTHER" id="PTHR35462:SF2">
    <property type="entry name" value="TRANSMEMBRANE PROTEIN"/>
    <property type="match status" value="1"/>
</dbReference>
<organism evidence="2 3">
    <name type="scientific">Corallococcus coralloides (strain ATCC 25202 / DSM 2259 / NBRC 100086 / M2)</name>
    <name type="common">Myxococcus coralloides</name>
    <dbReference type="NCBI Taxonomy" id="1144275"/>
    <lineage>
        <taxon>Bacteria</taxon>
        <taxon>Pseudomonadati</taxon>
        <taxon>Myxococcota</taxon>
        <taxon>Myxococcia</taxon>
        <taxon>Myxococcales</taxon>
        <taxon>Cystobacterineae</taxon>
        <taxon>Myxococcaceae</taxon>
        <taxon>Corallococcus</taxon>
    </lineage>
</organism>
<dbReference type="HOGENOM" id="CLU_1029837_0_0_7"/>
<gene>
    <name evidence="2" type="ordered locus">COCOR_02050</name>
</gene>
<dbReference type="EMBL" id="CP003389">
    <property type="protein sequence ID" value="AFE04445.1"/>
    <property type="molecule type" value="Genomic_DNA"/>
</dbReference>
<evidence type="ECO:0000313" key="3">
    <source>
        <dbReference type="Proteomes" id="UP000007587"/>
    </source>
</evidence>
<dbReference type="RefSeq" id="WP_014394883.1">
    <property type="nucleotide sequence ID" value="NC_017030.1"/>
</dbReference>
<sequence>MSARSALAALVLLAVPASGRAASGDDWFGTDKPKHFAACAAATGVGYGAGALLFDSPGARALTGVGLGLGVGLGKEVYDRARGSVFSVKDLAWDTAGTATGLLASFLVDRFITEVLLPPPRTVTVAGRGGGRVRARAALHELQEQVALQPGLHQQQAAFGIIGVGDEHGDLPARALVHATSGRDAHLTGEAPLGQLPLEPARQVLPSAPGALPQAFAADEHVHLPRLAARVSVLHPPSSVAPRFQADAPLRVAETLKKR</sequence>
<dbReference type="PANTHER" id="PTHR35462">
    <property type="match status" value="1"/>
</dbReference>
<protein>
    <recommendedName>
        <fullName evidence="4">Lipoprotein</fullName>
    </recommendedName>
</protein>
<dbReference type="KEGG" id="ccx:COCOR_02050"/>
<evidence type="ECO:0000313" key="2">
    <source>
        <dbReference type="EMBL" id="AFE04445.1"/>
    </source>
</evidence>
<feature type="signal peptide" evidence="1">
    <location>
        <begin position="1"/>
        <end position="21"/>
    </location>
</feature>
<dbReference type="Proteomes" id="UP000007587">
    <property type="component" value="Chromosome"/>
</dbReference>
<dbReference type="STRING" id="1144275.COCOR_02050"/>
<evidence type="ECO:0008006" key="4">
    <source>
        <dbReference type="Google" id="ProtNLM"/>
    </source>
</evidence>
<keyword evidence="3" id="KW-1185">Reference proteome</keyword>
<proteinExistence type="predicted"/>
<dbReference type="AlphaFoldDB" id="H8MHQ0"/>
<reference evidence="2 3" key="1">
    <citation type="journal article" date="2012" name="J. Bacteriol.">
        <title>Complete Genome Sequence of the Fruiting Myxobacterium Corallococcus coralloides DSM 2259.</title>
        <authorList>
            <person name="Huntley S."/>
            <person name="Zhang Y."/>
            <person name="Treuner-Lange A."/>
            <person name="Kneip S."/>
            <person name="Sensen C.W."/>
            <person name="Sogaard-Andersen L."/>
        </authorList>
    </citation>
    <scope>NUCLEOTIDE SEQUENCE [LARGE SCALE GENOMIC DNA]</scope>
    <source>
        <strain evidence="3">ATCC 25202 / DSM 2259 / NBRC 100086 / M2</strain>
    </source>
</reference>
<dbReference type="eggNOG" id="COG5544">
    <property type="taxonomic scope" value="Bacteria"/>
</dbReference>
<keyword evidence="1" id="KW-0732">Signal</keyword>
<dbReference type="InParanoid" id="H8MHQ0"/>
<feature type="chain" id="PRO_5003615482" description="Lipoprotein" evidence="1">
    <location>
        <begin position="22"/>
        <end position="259"/>
    </location>
</feature>
<accession>H8MHQ0</accession>
<reference evidence="3" key="2">
    <citation type="submission" date="2012-03" db="EMBL/GenBank/DDBJ databases">
        <title>Genome sequence of the fruiting myxobacterium Corallococcus coralloides DSM 2259.</title>
        <authorList>
            <person name="Huntley S."/>
            <person name="Zhang Y."/>
            <person name="Treuner-Lange A."/>
            <person name="Sensen C.W."/>
            <person name="Sogaard-Andersen L."/>
        </authorList>
    </citation>
    <scope>NUCLEOTIDE SEQUENCE [LARGE SCALE GENOMIC DNA]</scope>
    <source>
        <strain evidence="3">ATCC 25202 / DSM 2259 / NBRC 100086 / M2</strain>
    </source>
</reference>
<evidence type="ECO:0000256" key="1">
    <source>
        <dbReference type="SAM" id="SignalP"/>
    </source>
</evidence>